<sequence>MERFWENKTVLITGANGFKGSWLSIWLSNLGAKVVGLSKHVDCTSNIFDNINNNILNFYGDINDDKLINFILSESNPDIIIHMAAQPLVLASYLDPHETMKTNVLGTNYLLKELYELKKQGLKTKVFLNVTTDKVYKNKEWIWGYRETDQLGGLDPYSCSKACSEMVTEMYARSFFKDLDISFSTVRAGNVVGGGDWSENRLIPDCIKSFVSDCDISIRFPNSIRPWQHVIEPLAGYMLLAESMYKKMIKFDSWNFGTNQSVTVKEVVDILFSLWKKNDLKAKISPSLINESNLLKLDSHKSAYHLGWSNIFTINEVMRYTVEWYEAYFYKNQKSESITLEQLRLFSSKFNKESLIIN</sequence>
<reference evidence="2" key="1">
    <citation type="submission" date="2024-02" db="EMBL/GenBank/DDBJ databases">
        <authorList>
            <consortium name="Clinical and Environmental Microbiology Branch: Whole genome sequencing antimicrobial resistance pathogens in the healthcare setting"/>
        </authorList>
    </citation>
    <scope>NUCLEOTIDE SEQUENCE</scope>
    <source>
        <strain evidence="2">2021GO-0154</strain>
    </source>
</reference>
<dbReference type="Gene3D" id="3.90.25.10">
    <property type="entry name" value="UDP-galactose 4-epimerase, domain 1"/>
    <property type="match status" value="1"/>
</dbReference>
<comment type="caution">
    <text evidence="2">The sequence shown here is derived from an EMBL/GenBank/DDBJ whole genome shotgun (WGS) entry which is preliminary data.</text>
</comment>
<keyword evidence="2" id="KW-0456">Lyase</keyword>
<gene>
    <name evidence="2" type="primary">rfbG</name>
    <name evidence="2" type="ORF">RG298_003769</name>
</gene>
<evidence type="ECO:0000313" key="2">
    <source>
        <dbReference type="EMBL" id="EMJ5135991.1"/>
    </source>
</evidence>
<organism evidence="2">
    <name type="scientific">Providencia stuartii</name>
    <dbReference type="NCBI Taxonomy" id="588"/>
    <lineage>
        <taxon>Bacteria</taxon>
        <taxon>Pseudomonadati</taxon>
        <taxon>Pseudomonadota</taxon>
        <taxon>Gammaproteobacteria</taxon>
        <taxon>Enterobacterales</taxon>
        <taxon>Morganellaceae</taxon>
        <taxon>Providencia</taxon>
    </lineage>
</organism>
<name>A0AAI9DFG4_PROST</name>
<dbReference type="Gene3D" id="3.40.50.720">
    <property type="entry name" value="NAD(P)-binding Rossmann-like Domain"/>
    <property type="match status" value="1"/>
</dbReference>
<feature type="domain" description="NAD(P)-binding" evidence="1">
    <location>
        <begin position="11"/>
        <end position="319"/>
    </location>
</feature>
<dbReference type="PANTHER" id="PTHR43000">
    <property type="entry name" value="DTDP-D-GLUCOSE 4,6-DEHYDRATASE-RELATED"/>
    <property type="match status" value="1"/>
</dbReference>
<proteinExistence type="predicted"/>
<dbReference type="Pfam" id="PF16363">
    <property type="entry name" value="GDP_Man_Dehyd"/>
    <property type="match status" value="1"/>
</dbReference>
<dbReference type="AlphaFoldDB" id="A0AAI9DFG4"/>
<accession>A0AAI9DFG4</accession>
<protein>
    <submittedName>
        <fullName evidence="2">CDP-glucose 4,6-dehydratase</fullName>
        <ecNumber evidence="2">4.2.1.45</ecNumber>
    </submittedName>
</protein>
<dbReference type="InterPro" id="IPR016040">
    <property type="entry name" value="NAD(P)-bd_dom"/>
</dbReference>
<dbReference type="SUPFAM" id="SSF51735">
    <property type="entry name" value="NAD(P)-binding Rossmann-fold domains"/>
    <property type="match status" value="1"/>
</dbReference>
<dbReference type="EMBL" id="ABMABF030000015">
    <property type="protein sequence ID" value="EMJ5135991.1"/>
    <property type="molecule type" value="Genomic_DNA"/>
</dbReference>
<dbReference type="GO" id="GO:0047733">
    <property type="term" value="F:CDP-glucose 4,6-dehydratase activity"/>
    <property type="evidence" value="ECO:0007669"/>
    <property type="project" value="UniProtKB-EC"/>
</dbReference>
<dbReference type="InterPro" id="IPR036291">
    <property type="entry name" value="NAD(P)-bd_dom_sf"/>
</dbReference>
<evidence type="ECO:0000259" key="1">
    <source>
        <dbReference type="Pfam" id="PF16363"/>
    </source>
</evidence>
<dbReference type="EC" id="4.2.1.45" evidence="2"/>
<dbReference type="InterPro" id="IPR013445">
    <property type="entry name" value="CDP_4_6_deHydtase"/>
</dbReference>
<dbReference type="NCBIfam" id="TIGR02622">
    <property type="entry name" value="CDP_4_6_dhtase"/>
    <property type="match status" value="1"/>
</dbReference>